<keyword evidence="6 12" id="KW-0067">ATP-binding</keyword>
<feature type="domain" description="ABC transmembrane type-1" evidence="11">
    <location>
        <begin position="17"/>
        <end position="299"/>
    </location>
</feature>
<dbReference type="PANTHER" id="PTHR43394:SF1">
    <property type="entry name" value="ATP-BINDING CASSETTE SUB-FAMILY B MEMBER 10, MITOCHONDRIAL"/>
    <property type="match status" value="1"/>
</dbReference>
<dbReference type="RefSeq" id="WP_212724537.1">
    <property type="nucleotide sequence ID" value="NZ_CP071250.1"/>
</dbReference>
<comment type="subcellular location">
    <subcellularLocation>
        <location evidence="1">Cell membrane</location>
        <topology evidence="1">Multi-pass membrane protein</topology>
    </subcellularLocation>
</comment>
<dbReference type="Gene3D" id="1.20.1560.10">
    <property type="entry name" value="ABC transporter type 1, transmembrane domain"/>
    <property type="match status" value="1"/>
</dbReference>
<keyword evidence="4 9" id="KW-0812">Transmembrane</keyword>
<dbReference type="PANTHER" id="PTHR43394">
    <property type="entry name" value="ATP-DEPENDENT PERMEASE MDL1, MITOCHONDRIAL"/>
    <property type="match status" value="1"/>
</dbReference>
<keyword evidence="5" id="KW-0547">Nucleotide-binding</keyword>
<sequence>MLKLLRYLKGPAIFYAILAPILMLLEVAMDLTLPTMLSNIVDIGIANSDINYVLTAGAKMILFAFLGLIGGVGCSIFSTIAAVNLGQNLRDGLFAKIQSLSFLELDHFKTSSLITRLTNDITQVQTMVMMGLRILVRAPLLCIGGLWMAYRLSQSLSIVFVITIPIILIFVAIVMSKSFPLFKTMQEKIDKVNNVMRENLLGVRVIKAFTMEHKQRDRFNEANDDLMSQSIRAQKIMIILNPVVMLLVNFSVIGVLWYGGYLVQDSLLETGKIMAFINYLTQIMMSMMMVIMISMNFSRAKASADRINEVFATNSSIQENEKTAELTNYDIEFKNVSFKYHEHSEEVLKDISFKIKQGNQVGIIGGTGSGKSSLVNLIPRLYDVSEGEVLIGGQNVKTLSLSELRDKIGVVLQESILFSGTIASNFKFGYHEATQDELDDAAKDAQAMEFIQAKEDGYETVVEQRGKNLSGGQKQRVSIARTLIRDPKILILDDSSSALDMATESKLQRAIKERMKESTVIMIAQRISAVMDADQIIVLDQGEISGIGTHEELLKTNEIYRSIAISQLGEEAVNHE</sequence>
<evidence type="ECO:0000256" key="6">
    <source>
        <dbReference type="ARBA" id="ARBA00022840"/>
    </source>
</evidence>
<dbReference type="AlphaFoldDB" id="A0A9Q9FF85"/>
<dbReference type="SMART" id="SM00382">
    <property type="entry name" value="AAA"/>
    <property type="match status" value="1"/>
</dbReference>
<dbReference type="EMBL" id="CP071250">
    <property type="protein sequence ID" value="UUF07376.1"/>
    <property type="molecule type" value="Genomic_DNA"/>
</dbReference>
<dbReference type="InterPro" id="IPR027417">
    <property type="entry name" value="P-loop_NTPase"/>
</dbReference>
<dbReference type="GO" id="GO:0005524">
    <property type="term" value="F:ATP binding"/>
    <property type="evidence" value="ECO:0007669"/>
    <property type="project" value="UniProtKB-KW"/>
</dbReference>
<evidence type="ECO:0000313" key="12">
    <source>
        <dbReference type="EMBL" id="UUF07376.1"/>
    </source>
</evidence>
<evidence type="ECO:0000256" key="4">
    <source>
        <dbReference type="ARBA" id="ARBA00022692"/>
    </source>
</evidence>
<dbReference type="SUPFAM" id="SSF90123">
    <property type="entry name" value="ABC transporter transmembrane region"/>
    <property type="match status" value="1"/>
</dbReference>
<evidence type="ECO:0000256" key="8">
    <source>
        <dbReference type="ARBA" id="ARBA00023136"/>
    </source>
</evidence>
<dbReference type="Gene3D" id="3.40.50.300">
    <property type="entry name" value="P-loop containing nucleotide triphosphate hydrolases"/>
    <property type="match status" value="1"/>
</dbReference>
<feature type="transmembrane region" description="Helical" evidence="9">
    <location>
        <begin position="156"/>
        <end position="175"/>
    </location>
</feature>
<reference evidence="12" key="1">
    <citation type="submission" date="2021-03" db="EMBL/GenBank/DDBJ databases">
        <title>Comparative Genomics and Metabolomics in the genus Turicibacter.</title>
        <authorList>
            <person name="Maki J."/>
            <person name="Looft T."/>
        </authorList>
    </citation>
    <scope>NUCLEOTIDE SEQUENCE</scope>
    <source>
        <strain evidence="12">ISU324</strain>
    </source>
</reference>
<dbReference type="FunFam" id="1.20.1560.10:FF:000040">
    <property type="entry name" value="Multidrug ABC transporter ATP-binding protein"/>
    <property type="match status" value="1"/>
</dbReference>
<dbReference type="InterPro" id="IPR017871">
    <property type="entry name" value="ABC_transporter-like_CS"/>
</dbReference>
<dbReference type="FunFam" id="3.40.50.300:FF:000221">
    <property type="entry name" value="Multidrug ABC transporter ATP-binding protein"/>
    <property type="match status" value="1"/>
</dbReference>
<feature type="transmembrane region" description="Helical" evidence="9">
    <location>
        <begin position="279"/>
        <end position="297"/>
    </location>
</feature>
<evidence type="ECO:0000256" key="2">
    <source>
        <dbReference type="ARBA" id="ARBA00022448"/>
    </source>
</evidence>
<feature type="transmembrane region" description="Helical" evidence="9">
    <location>
        <begin position="61"/>
        <end position="86"/>
    </location>
</feature>
<dbReference type="PROSITE" id="PS00211">
    <property type="entry name" value="ABC_TRANSPORTER_1"/>
    <property type="match status" value="1"/>
</dbReference>
<dbReference type="InterPro" id="IPR036640">
    <property type="entry name" value="ABC1_TM_sf"/>
</dbReference>
<dbReference type="PROSITE" id="PS50893">
    <property type="entry name" value="ABC_TRANSPORTER_2"/>
    <property type="match status" value="1"/>
</dbReference>
<dbReference type="InterPro" id="IPR003593">
    <property type="entry name" value="AAA+_ATPase"/>
</dbReference>
<organism evidence="12 13">
    <name type="scientific">Turicibacter bilis</name>
    <dbReference type="NCBI Taxonomy" id="2735723"/>
    <lineage>
        <taxon>Bacteria</taxon>
        <taxon>Bacillati</taxon>
        <taxon>Bacillota</taxon>
        <taxon>Erysipelotrichia</taxon>
        <taxon>Erysipelotrichales</taxon>
        <taxon>Turicibacteraceae</taxon>
        <taxon>Turicibacter</taxon>
    </lineage>
</organism>
<dbReference type="GO" id="GO:0015421">
    <property type="term" value="F:ABC-type oligopeptide transporter activity"/>
    <property type="evidence" value="ECO:0007669"/>
    <property type="project" value="TreeGrafter"/>
</dbReference>
<dbReference type="InterPro" id="IPR011527">
    <property type="entry name" value="ABC1_TM_dom"/>
</dbReference>
<dbReference type="PROSITE" id="PS50929">
    <property type="entry name" value="ABC_TM1F"/>
    <property type="match status" value="1"/>
</dbReference>
<evidence type="ECO:0000256" key="9">
    <source>
        <dbReference type="SAM" id="Phobius"/>
    </source>
</evidence>
<dbReference type="InterPro" id="IPR039421">
    <property type="entry name" value="Type_1_exporter"/>
</dbReference>
<dbReference type="Proteomes" id="UP001058072">
    <property type="component" value="Chromosome"/>
</dbReference>
<dbReference type="Pfam" id="PF00005">
    <property type="entry name" value="ABC_tran"/>
    <property type="match status" value="1"/>
</dbReference>
<evidence type="ECO:0000259" key="11">
    <source>
        <dbReference type="PROSITE" id="PS50929"/>
    </source>
</evidence>
<feature type="transmembrane region" description="Helical" evidence="9">
    <location>
        <begin position="134"/>
        <end position="150"/>
    </location>
</feature>
<dbReference type="Pfam" id="PF00664">
    <property type="entry name" value="ABC_membrane"/>
    <property type="match status" value="1"/>
</dbReference>
<evidence type="ECO:0000256" key="1">
    <source>
        <dbReference type="ARBA" id="ARBA00004651"/>
    </source>
</evidence>
<dbReference type="GO" id="GO:0016887">
    <property type="term" value="F:ATP hydrolysis activity"/>
    <property type="evidence" value="ECO:0007669"/>
    <property type="project" value="InterPro"/>
</dbReference>
<evidence type="ECO:0000313" key="13">
    <source>
        <dbReference type="Proteomes" id="UP001058072"/>
    </source>
</evidence>
<keyword evidence="2" id="KW-0813">Transport</keyword>
<dbReference type="InterPro" id="IPR003439">
    <property type="entry name" value="ABC_transporter-like_ATP-bd"/>
</dbReference>
<dbReference type="SUPFAM" id="SSF52540">
    <property type="entry name" value="P-loop containing nucleoside triphosphate hydrolases"/>
    <property type="match status" value="1"/>
</dbReference>
<protein>
    <submittedName>
        <fullName evidence="12">ABC transporter ATP-binding protein</fullName>
    </submittedName>
</protein>
<accession>A0A9Q9FF85</accession>
<feature type="domain" description="ABC transporter" evidence="10">
    <location>
        <begin position="331"/>
        <end position="566"/>
    </location>
</feature>
<evidence type="ECO:0000259" key="10">
    <source>
        <dbReference type="PROSITE" id="PS50893"/>
    </source>
</evidence>
<evidence type="ECO:0000256" key="3">
    <source>
        <dbReference type="ARBA" id="ARBA00022475"/>
    </source>
</evidence>
<evidence type="ECO:0000256" key="7">
    <source>
        <dbReference type="ARBA" id="ARBA00022989"/>
    </source>
</evidence>
<evidence type="ECO:0000256" key="5">
    <source>
        <dbReference type="ARBA" id="ARBA00022741"/>
    </source>
</evidence>
<feature type="transmembrane region" description="Helical" evidence="9">
    <location>
        <begin position="236"/>
        <end position="259"/>
    </location>
</feature>
<dbReference type="CDD" id="cd18548">
    <property type="entry name" value="ABC_6TM_Tm287_like"/>
    <property type="match status" value="1"/>
</dbReference>
<name>A0A9Q9FF85_9FIRM</name>
<keyword evidence="7 9" id="KW-1133">Transmembrane helix</keyword>
<proteinExistence type="predicted"/>
<dbReference type="GO" id="GO:0005886">
    <property type="term" value="C:plasma membrane"/>
    <property type="evidence" value="ECO:0007669"/>
    <property type="project" value="UniProtKB-SubCell"/>
</dbReference>
<keyword evidence="8 9" id="KW-0472">Membrane</keyword>
<keyword evidence="3" id="KW-1003">Cell membrane</keyword>
<gene>
    <name evidence="12" type="ORF">J0J70_06965</name>
</gene>
<feature type="transmembrane region" description="Helical" evidence="9">
    <location>
        <begin position="12"/>
        <end position="29"/>
    </location>
</feature>